<evidence type="ECO:0000313" key="1">
    <source>
        <dbReference type="EMBL" id="SEQ38200.1"/>
    </source>
</evidence>
<sequence>MLKHFFSLLLVAVALPSCLEPTTPEFRINEAFYLAEGNILAGGSGSEIRLSESRFETADLTFEGIEGAEVLSVRSDGRSVSWQLTDAEKGKYAPPEDFVTSPGERWSFDITLPDGTSIISEPETIPMPVEVDAVNLLFKQNSIFDEGRNRFIPRFEIFIDYQDPAGEKNYYAYDFRFWEEVIVCISCPRGRYNGVVCVSDPSVRPRYDYYCDTDECYSLTEGLATTYSSDALYDGNALRDVPIGGVTFDAIGGLLVEAELRSITEAAFDYGKVIQDLVTGSSGLNPTIPAALNGNVRNANPEGRTVLGYLGAAASGRRRSFILRTLDIGSPLTFDNNIFTEPIPPPGVPPLAPCNIPGRSSERPEGWPE</sequence>
<dbReference type="Pfam" id="PF14054">
    <property type="entry name" value="DUF4249"/>
    <property type="match status" value="1"/>
</dbReference>
<accession>A0A1H9FJQ7</accession>
<dbReference type="RefSeq" id="WP_090167711.1">
    <property type="nucleotide sequence ID" value="NZ_FOFB01000009.1"/>
</dbReference>
<dbReference type="Proteomes" id="UP000199021">
    <property type="component" value="Unassembled WGS sequence"/>
</dbReference>
<dbReference type="EMBL" id="FOFB01000009">
    <property type="protein sequence ID" value="SEQ38200.1"/>
    <property type="molecule type" value="Genomic_DNA"/>
</dbReference>
<reference evidence="2" key="1">
    <citation type="submission" date="2016-10" db="EMBL/GenBank/DDBJ databases">
        <authorList>
            <person name="Varghese N."/>
            <person name="Submissions S."/>
        </authorList>
    </citation>
    <scope>NUCLEOTIDE SEQUENCE [LARGE SCALE GENOMIC DNA]</scope>
    <source>
        <strain evidence="2">DSM 24740</strain>
    </source>
</reference>
<dbReference type="AlphaFoldDB" id="A0A1H9FJQ7"/>
<dbReference type="STRING" id="478744.SAMN05444359_1095"/>
<evidence type="ECO:0008006" key="3">
    <source>
        <dbReference type="Google" id="ProtNLM"/>
    </source>
</evidence>
<keyword evidence="2" id="KW-1185">Reference proteome</keyword>
<name>A0A1H9FJQ7_9BACT</name>
<organism evidence="1 2">
    <name type="scientific">Neolewinella agarilytica</name>
    <dbReference type="NCBI Taxonomy" id="478744"/>
    <lineage>
        <taxon>Bacteria</taxon>
        <taxon>Pseudomonadati</taxon>
        <taxon>Bacteroidota</taxon>
        <taxon>Saprospiria</taxon>
        <taxon>Saprospirales</taxon>
        <taxon>Lewinellaceae</taxon>
        <taxon>Neolewinella</taxon>
    </lineage>
</organism>
<dbReference type="InterPro" id="IPR025345">
    <property type="entry name" value="DUF4249"/>
</dbReference>
<evidence type="ECO:0000313" key="2">
    <source>
        <dbReference type="Proteomes" id="UP000199021"/>
    </source>
</evidence>
<gene>
    <name evidence="1" type="ORF">SAMN05444359_1095</name>
</gene>
<protein>
    <recommendedName>
        <fullName evidence="3">DUF4249 domain-containing protein</fullName>
    </recommendedName>
</protein>
<dbReference type="OrthoDB" id="922982at2"/>
<proteinExistence type="predicted"/>
<dbReference type="InParanoid" id="A0A1H9FJQ7"/>